<evidence type="ECO:0000259" key="8">
    <source>
        <dbReference type="Pfam" id="PF26002"/>
    </source>
</evidence>
<keyword evidence="10" id="KW-1185">Reference proteome</keyword>
<dbReference type="GO" id="GO:0016020">
    <property type="term" value="C:membrane"/>
    <property type="evidence" value="ECO:0007669"/>
    <property type="project" value="UniProtKB-SubCell"/>
</dbReference>
<accession>A0A078KUQ0</accession>
<evidence type="ECO:0000313" key="9">
    <source>
        <dbReference type="EMBL" id="CDZ24870.1"/>
    </source>
</evidence>
<feature type="domain" description="LcnD-like barrel-sandwich hybrid" evidence="7">
    <location>
        <begin position="68"/>
        <end position="255"/>
    </location>
</feature>
<dbReference type="HOGENOM" id="CLU_042377_0_0_9"/>
<evidence type="ECO:0000313" key="10">
    <source>
        <dbReference type="Proteomes" id="UP000032431"/>
    </source>
</evidence>
<dbReference type="EMBL" id="LM995447">
    <property type="protein sequence ID" value="CDZ24870.1"/>
    <property type="molecule type" value="Genomic_DNA"/>
</dbReference>
<dbReference type="Proteomes" id="UP000032431">
    <property type="component" value="Chromosome I"/>
</dbReference>
<evidence type="ECO:0000256" key="4">
    <source>
        <dbReference type="ARBA" id="ARBA00022989"/>
    </source>
</evidence>
<name>A0A078KUQ0_9FIRM</name>
<evidence type="ECO:0000256" key="2">
    <source>
        <dbReference type="ARBA" id="ARBA00009477"/>
    </source>
</evidence>
<sequence>MKYYNLSELRDSRLLYDKNPPKFMFYVIGITFLLVAAVVTASIFLHKPYVVKASGIITNGEKSHIIANISGTITKVNLKEGAYVKKGDPLIEFDNVQTKTQVQQADDLIKYYKTQLSLYDKCIMELQKGKNTFNKKDPSQLPFYNTIELARTKMKQYDVSDDEYRAMGYTDDQIKAQQKQNNAQKNSIKLQTISELETQRSQIMNEMSSAQTQRDGYARLLSSYILTAPQSGIVHLSIPVNNGMTLQAGTTIGTIAGGENGSLELETYIEAQDRAKIKTGETVDIAISGISQSDYGTLKGKIQKIDTDATVNQEKGTVTFKAIITPKTTTLTDKHGDKVNIKPGMVAEAHILYEDTTWFNWVLEQIGIKFS</sequence>
<comment type="subcellular location">
    <subcellularLocation>
        <location evidence="1">Membrane</location>
        <topology evidence="1">Single-pass membrane protein</topology>
    </subcellularLocation>
</comment>
<dbReference type="Pfam" id="PF26002">
    <property type="entry name" value="Beta-barrel_AprE"/>
    <property type="match status" value="1"/>
</dbReference>
<dbReference type="AlphaFoldDB" id="A0A078KUQ0"/>
<keyword evidence="5 6" id="KW-0472">Membrane</keyword>
<protein>
    <submittedName>
        <fullName evidence="9">Uncharacterized protein</fullName>
    </submittedName>
</protein>
<feature type="domain" description="AprE-like beta-barrel" evidence="8">
    <location>
        <begin position="264"/>
        <end position="352"/>
    </location>
</feature>
<dbReference type="InterPro" id="IPR058786">
    <property type="entry name" value="BSH_LcnD"/>
</dbReference>
<dbReference type="PATRIC" id="fig|29343.3.peg.1861"/>
<dbReference type="PANTHER" id="PTHR30386">
    <property type="entry name" value="MEMBRANE FUSION SUBUNIT OF EMRAB-TOLC MULTIDRUG EFFLUX PUMP"/>
    <property type="match status" value="1"/>
</dbReference>
<evidence type="ECO:0000256" key="3">
    <source>
        <dbReference type="ARBA" id="ARBA00022692"/>
    </source>
</evidence>
<reference evidence="10" key="1">
    <citation type="submission" date="2014-07" db="EMBL/GenBank/DDBJ databases">
        <authorList>
            <person name="Wibberg D."/>
        </authorList>
    </citation>
    <scope>NUCLEOTIDE SEQUENCE [LARGE SCALE GENOMIC DNA]</scope>
    <source>
        <strain evidence="10">DG5</strain>
    </source>
</reference>
<evidence type="ECO:0000256" key="5">
    <source>
        <dbReference type="ARBA" id="ARBA00023136"/>
    </source>
</evidence>
<dbReference type="InterPro" id="IPR050739">
    <property type="entry name" value="MFP"/>
</dbReference>
<dbReference type="Pfam" id="PF25935">
    <property type="entry name" value="BSH_LcnD"/>
    <property type="match status" value="1"/>
</dbReference>
<keyword evidence="4 6" id="KW-1133">Transmembrane helix</keyword>
<dbReference type="Gene3D" id="2.40.30.170">
    <property type="match status" value="1"/>
</dbReference>
<evidence type="ECO:0000259" key="7">
    <source>
        <dbReference type="Pfam" id="PF25935"/>
    </source>
</evidence>
<evidence type="ECO:0000256" key="1">
    <source>
        <dbReference type="ARBA" id="ARBA00004167"/>
    </source>
</evidence>
<dbReference type="KEGG" id="ccel:CCDG5_1771"/>
<comment type="similarity">
    <text evidence="2">Belongs to the membrane fusion protein (MFP) (TC 8.A.1) family.</text>
</comment>
<dbReference type="Gene3D" id="2.40.50.100">
    <property type="match status" value="1"/>
</dbReference>
<gene>
    <name evidence="9" type="ORF">CCDG5_1771</name>
</gene>
<feature type="transmembrane region" description="Helical" evidence="6">
    <location>
        <begin position="23"/>
        <end position="45"/>
    </location>
</feature>
<evidence type="ECO:0000256" key="6">
    <source>
        <dbReference type="SAM" id="Phobius"/>
    </source>
</evidence>
<dbReference type="InterPro" id="IPR058982">
    <property type="entry name" value="Beta-barrel_AprE"/>
</dbReference>
<organism evidence="9 10">
    <name type="scientific">[Clostridium] cellulosi</name>
    <dbReference type="NCBI Taxonomy" id="29343"/>
    <lineage>
        <taxon>Bacteria</taxon>
        <taxon>Bacillati</taxon>
        <taxon>Bacillota</taxon>
        <taxon>Clostridia</taxon>
        <taxon>Eubacteriales</taxon>
        <taxon>Oscillospiraceae</taxon>
        <taxon>Oscillospiraceae incertae sedis</taxon>
    </lineage>
</organism>
<dbReference type="SUPFAM" id="SSF111369">
    <property type="entry name" value="HlyD-like secretion proteins"/>
    <property type="match status" value="1"/>
</dbReference>
<dbReference type="OrthoDB" id="1638821at2"/>
<proteinExistence type="inferred from homology"/>
<dbReference type="PANTHER" id="PTHR30386:SF26">
    <property type="entry name" value="TRANSPORT PROTEIN COMB"/>
    <property type="match status" value="1"/>
</dbReference>
<keyword evidence="3 6" id="KW-0812">Transmembrane</keyword>
<dbReference type="STRING" id="29343.CCDG5_1771"/>